<dbReference type="Gene3D" id="3.40.50.1000">
    <property type="entry name" value="HAD superfamily/HAD-like"/>
    <property type="match status" value="1"/>
</dbReference>
<name>H9UFQ9_SPIAZ</name>
<dbReference type="InterPro" id="IPR023214">
    <property type="entry name" value="HAD_sf"/>
</dbReference>
<comment type="similarity">
    <text evidence="2">Belongs to the HAD-like hydrolase superfamily. CbbY/CbbZ/Gph/YieH family.</text>
</comment>
<dbReference type="RefSeq" id="WP_014454350.1">
    <property type="nucleotide sequence ID" value="NC_017098.1"/>
</dbReference>
<dbReference type="PATRIC" id="fig|889378.3.peg.246"/>
<dbReference type="CDD" id="cd07505">
    <property type="entry name" value="HAD_BPGM-like"/>
    <property type="match status" value="1"/>
</dbReference>
<dbReference type="PANTHER" id="PTHR46193">
    <property type="entry name" value="6-PHOSPHOGLUCONATE PHOSPHATASE"/>
    <property type="match status" value="1"/>
</dbReference>
<dbReference type="InterPro" id="IPR036412">
    <property type="entry name" value="HAD-like_sf"/>
</dbReference>
<evidence type="ECO:0000313" key="6">
    <source>
        <dbReference type="EMBL" id="AFG36352.1"/>
    </source>
</evidence>
<evidence type="ECO:0000256" key="3">
    <source>
        <dbReference type="ARBA" id="ARBA00022723"/>
    </source>
</evidence>
<evidence type="ECO:0000256" key="4">
    <source>
        <dbReference type="ARBA" id="ARBA00022842"/>
    </source>
</evidence>
<evidence type="ECO:0000313" key="7">
    <source>
        <dbReference type="Proteomes" id="UP000007383"/>
    </source>
</evidence>
<protein>
    <submittedName>
        <fullName evidence="6">Haloacid dehalogenase superfamily protein, subfamily IA, variant 3 with third motif having DD or ED</fullName>
    </submittedName>
</protein>
<dbReference type="InterPro" id="IPR051600">
    <property type="entry name" value="Beta-PGM-like"/>
</dbReference>
<accession>H9UFQ9</accession>
<dbReference type="SUPFAM" id="SSF56784">
    <property type="entry name" value="HAD-like"/>
    <property type="match status" value="1"/>
</dbReference>
<evidence type="ECO:0000256" key="2">
    <source>
        <dbReference type="ARBA" id="ARBA00006171"/>
    </source>
</evidence>
<dbReference type="SFLD" id="SFLDG01129">
    <property type="entry name" value="C1.5:_HAD__Beta-PGM__Phosphata"/>
    <property type="match status" value="1"/>
</dbReference>
<dbReference type="EMBL" id="CP003282">
    <property type="protein sequence ID" value="AFG36352.1"/>
    <property type="molecule type" value="Genomic_DNA"/>
</dbReference>
<dbReference type="SFLD" id="SFLDS00003">
    <property type="entry name" value="Haloacid_Dehalogenase"/>
    <property type="match status" value="1"/>
</dbReference>
<dbReference type="Gene3D" id="1.10.150.240">
    <property type="entry name" value="Putative phosphatase, domain 2"/>
    <property type="match status" value="1"/>
</dbReference>
<keyword evidence="7" id="KW-1185">Reference proteome</keyword>
<keyword evidence="3" id="KW-0479">Metal-binding</keyword>
<evidence type="ECO:0000256" key="1">
    <source>
        <dbReference type="ARBA" id="ARBA00001946"/>
    </source>
</evidence>
<dbReference type="Proteomes" id="UP000007383">
    <property type="component" value="Chromosome"/>
</dbReference>
<keyword evidence="4" id="KW-0460">Magnesium</keyword>
<dbReference type="HOGENOM" id="CLU_045011_13_4_12"/>
<dbReference type="KEGG" id="sfc:Spiaf_0244"/>
<dbReference type="Pfam" id="PF00702">
    <property type="entry name" value="Hydrolase"/>
    <property type="match status" value="1"/>
</dbReference>
<dbReference type="InterPro" id="IPR023198">
    <property type="entry name" value="PGP-like_dom2"/>
</dbReference>
<dbReference type="eggNOG" id="COG0637">
    <property type="taxonomic scope" value="Bacteria"/>
</dbReference>
<dbReference type="NCBIfam" id="TIGR01509">
    <property type="entry name" value="HAD-SF-IA-v3"/>
    <property type="match status" value="1"/>
</dbReference>
<keyword evidence="5" id="KW-0119">Carbohydrate metabolism</keyword>
<reference evidence="7" key="1">
    <citation type="journal article" date="2013" name="Stand. Genomic Sci.">
        <title>Complete genome sequence of the halophilic bacterium Spirochaeta africana type strain (Z-7692(T)) from the alkaline Lake Magadi in the East African Rift.</title>
        <authorList>
            <person name="Liolos K."/>
            <person name="Abt B."/>
            <person name="Scheuner C."/>
            <person name="Teshima H."/>
            <person name="Held B."/>
            <person name="Lapidus A."/>
            <person name="Nolan M."/>
            <person name="Lucas S."/>
            <person name="Deshpande S."/>
            <person name="Cheng J.F."/>
            <person name="Tapia R."/>
            <person name="Goodwin L.A."/>
            <person name="Pitluck S."/>
            <person name="Pagani I."/>
            <person name="Ivanova N."/>
            <person name="Mavromatis K."/>
            <person name="Mikhailova N."/>
            <person name="Huntemann M."/>
            <person name="Pati A."/>
            <person name="Chen A."/>
            <person name="Palaniappan K."/>
            <person name="Land M."/>
            <person name="Rohde M."/>
            <person name="Tindall B.J."/>
            <person name="Detter J.C."/>
            <person name="Goker M."/>
            <person name="Bristow J."/>
            <person name="Eisen J.A."/>
            <person name="Markowitz V."/>
            <person name="Hugenholtz P."/>
            <person name="Woyke T."/>
            <person name="Klenk H.P."/>
            <person name="Kyrpides N.C."/>
        </authorList>
    </citation>
    <scope>NUCLEOTIDE SEQUENCE</scope>
    <source>
        <strain evidence="7">ATCC 700263 / DSM 8902 / Z-7692</strain>
    </source>
</reference>
<dbReference type="InterPro" id="IPR006439">
    <property type="entry name" value="HAD-SF_hydro_IA"/>
</dbReference>
<sequence length="219" mass="23720">MHRPDPVAGCLFDFDGVLVDSFLLHAEGWRRSYEAVLQLPFPRLPAEELTGRSSPQIARDLAALGGAPDMAEHIYRYKTGLMSDGSLVPPLRPGAREVLAWCRDTGVPFGIGSNAPGAYLRTVLAEHRLEVPVVLGFDDVDRPKPYPDLYLAAAAAAGVPAGQRSSVLVFEDSPPGITAAVKAGMYPVGILARIPEEVLRRCGAREWYDSLADWLDAAR</sequence>
<dbReference type="AlphaFoldDB" id="H9UFQ9"/>
<proteinExistence type="inferred from homology"/>
<dbReference type="GO" id="GO:0003824">
    <property type="term" value="F:catalytic activity"/>
    <property type="evidence" value="ECO:0007669"/>
    <property type="project" value="UniProtKB-ARBA"/>
</dbReference>
<organism evidence="6 7">
    <name type="scientific">Spirochaeta africana (strain ATCC 700263 / DSM 8902 / Z-7692)</name>
    <dbReference type="NCBI Taxonomy" id="889378"/>
    <lineage>
        <taxon>Bacteria</taxon>
        <taxon>Pseudomonadati</taxon>
        <taxon>Spirochaetota</taxon>
        <taxon>Spirochaetia</taxon>
        <taxon>Spirochaetales</taxon>
        <taxon>Spirochaetaceae</taxon>
        <taxon>Spirochaeta</taxon>
    </lineage>
</organism>
<gene>
    <name evidence="6" type="ordered locus">Spiaf_0244</name>
</gene>
<dbReference type="OrthoDB" id="9797743at2"/>
<dbReference type="STRING" id="889378.Spiaf_0244"/>
<dbReference type="GO" id="GO:0046872">
    <property type="term" value="F:metal ion binding"/>
    <property type="evidence" value="ECO:0007669"/>
    <property type="project" value="UniProtKB-KW"/>
</dbReference>
<dbReference type="PANTHER" id="PTHR46193:SF18">
    <property type="entry name" value="HEXITOL PHOSPHATASE B"/>
    <property type="match status" value="1"/>
</dbReference>
<evidence type="ECO:0000256" key="5">
    <source>
        <dbReference type="ARBA" id="ARBA00023277"/>
    </source>
</evidence>
<comment type="cofactor">
    <cofactor evidence="1">
        <name>Mg(2+)</name>
        <dbReference type="ChEBI" id="CHEBI:18420"/>
    </cofactor>
</comment>